<dbReference type="PANTHER" id="PTHR43016">
    <property type="entry name" value="PRESEQUENCE PROTEASE"/>
    <property type="match status" value="1"/>
</dbReference>
<dbReference type="InterPro" id="IPR013766">
    <property type="entry name" value="Thioredoxin_domain"/>
</dbReference>
<evidence type="ECO:0000256" key="5">
    <source>
        <dbReference type="PROSITE-ProRule" id="PRU00175"/>
    </source>
</evidence>
<dbReference type="STRING" id="983506.L8WY00"/>
<dbReference type="Pfam" id="PF00578">
    <property type="entry name" value="AhpC-TSA"/>
    <property type="match status" value="2"/>
</dbReference>
<dbReference type="SUPFAM" id="SSF63411">
    <property type="entry name" value="LuxS/MPP-like metallohydrolase"/>
    <property type="match status" value="4"/>
</dbReference>
<evidence type="ECO:0000256" key="1">
    <source>
        <dbReference type="ARBA" id="ARBA00022723"/>
    </source>
</evidence>
<feature type="region of interest" description="Disordered" evidence="7">
    <location>
        <begin position="1727"/>
        <end position="1754"/>
    </location>
</feature>
<dbReference type="Pfam" id="PF13639">
    <property type="entry name" value="zf-RING_2"/>
    <property type="match status" value="1"/>
</dbReference>
<feature type="region of interest" description="Disordered" evidence="7">
    <location>
        <begin position="258"/>
        <end position="324"/>
    </location>
</feature>
<dbReference type="EMBL" id="AFRT01001003">
    <property type="protein sequence ID" value="ELU41697.1"/>
    <property type="molecule type" value="Genomic_DNA"/>
</dbReference>
<dbReference type="InterPro" id="IPR019479">
    <property type="entry name" value="Peroxiredoxin_C"/>
</dbReference>
<organism evidence="10 11">
    <name type="scientific">Thanatephorus cucumeris (strain AG1-IA)</name>
    <name type="common">Rice sheath blight fungus</name>
    <name type="synonym">Rhizoctonia solani</name>
    <dbReference type="NCBI Taxonomy" id="983506"/>
    <lineage>
        <taxon>Eukaryota</taxon>
        <taxon>Fungi</taxon>
        <taxon>Dikarya</taxon>
        <taxon>Basidiomycota</taxon>
        <taxon>Agaricomycotina</taxon>
        <taxon>Agaricomycetes</taxon>
        <taxon>Cantharellales</taxon>
        <taxon>Ceratobasidiaceae</taxon>
        <taxon>Rhizoctonia</taxon>
        <taxon>Rhizoctonia solani AG-1</taxon>
    </lineage>
</organism>
<dbReference type="SUPFAM" id="SSF57850">
    <property type="entry name" value="RING/U-box"/>
    <property type="match status" value="1"/>
</dbReference>
<dbReference type="InterPro" id="IPR013578">
    <property type="entry name" value="Peptidase_M16C_assoc"/>
</dbReference>
<dbReference type="PROSITE" id="PS00518">
    <property type="entry name" value="ZF_RING_1"/>
    <property type="match status" value="1"/>
</dbReference>
<dbReference type="InterPro" id="IPR013083">
    <property type="entry name" value="Znf_RING/FYVE/PHD"/>
</dbReference>
<dbReference type="Gene3D" id="3.30.40.10">
    <property type="entry name" value="Zinc/RING finger domain, C3HC4 (zinc finger)"/>
    <property type="match status" value="1"/>
</dbReference>
<reference evidence="10 11" key="1">
    <citation type="journal article" date="2013" name="Nat. Commun.">
        <title>The evolution and pathogenic mechanisms of the rice sheath blight pathogen.</title>
        <authorList>
            <person name="Zheng A."/>
            <person name="Lin R."/>
            <person name="Xu L."/>
            <person name="Qin P."/>
            <person name="Tang C."/>
            <person name="Ai P."/>
            <person name="Zhang D."/>
            <person name="Liu Y."/>
            <person name="Sun Z."/>
            <person name="Feng H."/>
            <person name="Wang Y."/>
            <person name="Chen Y."/>
            <person name="Liang X."/>
            <person name="Fu R."/>
            <person name="Li Q."/>
            <person name="Zhang J."/>
            <person name="Yu X."/>
            <person name="Xie Z."/>
            <person name="Ding L."/>
            <person name="Guan P."/>
            <person name="Tang J."/>
            <person name="Liang Y."/>
            <person name="Wang S."/>
            <person name="Deng Q."/>
            <person name="Li S."/>
            <person name="Zhu J."/>
            <person name="Wang L."/>
            <person name="Liu H."/>
            <person name="Li P."/>
        </authorList>
    </citation>
    <scope>NUCLEOTIDE SEQUENCE [LARGE SCALE GENOMIC DNA]</scope>
    <source>
        <strain evidence="11">AG-1 IA</strain>
    </source>
</reference>
<proteinExistence type="predicted"/>
<dbReference type="HOGENOM" id="CLU_239290_0_0_1"/>
<evidence type="ECO:0000256" key="4">
    <source>
        <dbReference type="ARBA" id="ARBA00023002"/>
    </source>
</evidence>
<dbReference type="Pfam" id="PF10417">
    <property type="entry name" value="1-cysPrx_C"/>
    <property type="match status" value="1"/>
</dbReference>
<keyword evidence="4" id="KW-0560">Oxidoreductase</keyword>
<dbReference type="SMART" id="SM00184">
    <property type="entry name" value="RING"/>
    <property type="match status" value="1"/>
</dbReference>
<protein>
    <submittedName>
        <fullName evidence="10">Cytoplasmic protein</fullName>
    </submittedName>
</protein>
<keyword evidence="2 5" id="KW-0863">Zinc-finger</keyword>
<feature type="domain" description="RING-type" evidence="8">
    <location>
        <begin position="5"/>
        <end position="51"/>
    </location>
</feature>
<dbReference type="Gene3D" id="3.40.30.10">
    <property type="entry name" value="Glutaredoxin"/>
    <property type="match status" value="2"/>
</dbReference>
<dbReference type="Proteomes" id="UP000011668">
    <property type="component" value="Unassembled WGS sequence"/>
</dbReference>
<dbReference type="CDD" id="cd03015">
    <property type="entry name" value="PRX_Typ2cys"/>
    <property type="match status" value="1"/>
</dbReference>
<dbReference type="GO" id="GO:0051920">
    <property type="term" value="F:peroxiredoxin activity"/>
    <property type="evidence" value="ECO:0007669"/>
    <property type="project" value="InterPro"/>
</dbReference>
<dbReference type="FunFam" id="3.30.830.10:FF:000015">
    <property type="entry name" value="Putative zinc metalloprotease"/>
    <property type="match status" value="1"/>
</dbReference>
<keyword evidence="6" id="KW-0175">Coiled coil</keyword>
<dbReference type="PROSITE" id="PS50089">
    <property type="entry name" value="ZF_RING_2"/>
    <property type="match status" value="1"/>
</dbReference>
<dbReference type="PROSITE" id="PS51352">
    <property type="entry name" value="THIOREDOXIN_2"/>
    <property type="match status" value="1"/>
</dbReference>
<dbReference type="PANTHER" id="PTHR43016:SF16">
    <property type="entry name" value="METALLOPROTEASE, PUTATIVE (AFU_ORTHOLOGUE AFUA_4G07610)-RELATED"/>
    <property type="match status" value="1"/>
</dbReference>
<keyword evidence="3" id="KW-0862">Zinc</keyword>
<dbReference type="InterPro" id="IPR001841">
    <property type="entry name" value="Znf_RING"/>
</dbReference>
<comment type="caution">
    <text evidence="10">The sequence shown here is derived from an EMBL/GenBank/DDBJ whole genome shotgun (WGS) entry which is preliminary data.</text>
</comment>
<accession>L8WY00</accession>
<evidence type="ECO:0000259" key="8">
    <source>
        <dbReference type="PROSITE" id="PS50089"/>
    </source>
</evidence>
<evidence type="ECO:0000256" key="3">
    <source>
        <dbReference type="ARBA" id="ARBA00022833"/>
    </source>
</evidence>
<evidence type="ECO:0000313" key="10">
    <source>
        <dbReference type="EMBL" id="ELU41697.1"/>
    </source>
</evidence>
<evidence type="ECO:0000259" key="9">
    <source>
        <dbReference type="PROSITE" id="PS51352"/>
    </source>
</evidence>
<dbReference type="InterPro" id="IPR011765">
    <property type="entry name" value="Pept_M16_N"/>
</dbReference>
<name>L8WY00_THACA</name>
<dbReference type="Gene3D" id="3.30.830.10">
    <property type="entry name" value="Metalloenzyme, LuxS/M16 peptidase-like"/>
    <property type="match status" value="5"/>
</dbReference>
<keyword evidence="1" id="KW-0479">Metal-binding</keyword>
<dbReference type="InterPro" id="IPR017907">
    <property type="entry name" value="Znf_RING_CS"/>
</dbReference>
<dbReference type="SUPFAM" id="SSF52833">
    <property type="entry name" value="Thioredoxin-like"/>
    <property type="match status" value="1"/>
</dbReference>
<feature type="coiled-coil region" evidence="6">
    <location>
        <begin position="140"/>
        <end position="243"/>
    </location>
</feature>
<feature type="compositionally biased region" description="Polar residues" evidence="7">
    <location>
        <begin position="271"/>
        <end position="280"/>
    </location>
</feature>
<evidence type="ECO:0000256" key="2">
    <source>
        <dbReference type="ARBA" id="ARBA00022771"/>
    </source>
</evidence>
<feature type="compositionally biased region" description="Basic and acidic residues" evidence="7">
    <location>
        <begin position="1739"/>
        <end position="1748"/>
    </location>
</feature>
<dbReference type="InterPro" id="IPR036249">
    <property type="entry name" value="Thioredoxin-like_sf"/>
</dbReference>
<gene>
    <name evidence="10" type="ORF">AG1IA_04273</name>
</gene>
<dbReference type="InterPro" id="IPR000866">
    <property type="entry name" value="AhpC/TSA"/>
</dbReference>
<evidence type="ECO:0000256" key="6">
    <source>
        <dbReference type="SAM" id="Coils"/>
    </source>
</evidence>
<dbReference type="GO" id="GO:0006508">
    <property type="term" value="P:proteolysis"/>
    <property type="evidence" value="ECO:0007669"/>
    <property type="project" value="InterPro"/>
</dbReference>
<dbReference type="OrthoDB" id="4953at2759"/>
<evidence type="ECO:0000256" key="7">
    <source>
        <dbReference type="SAM" id="MobiDB-lite"/>
    </source>
</evidence>
<feature type="domain" description="Thioredoxin" evidence="9">
    <location>
        <begin position="1518"/>
        <end position="1698"/>
    </location>
</feature>
<dbReference type="GO" id="GO:0008270">
    <property type="term" value="F:zinc ion binding"/>
    <property type="evidence" value="ECO:0007669"/>
    <property type="project" value="UniProtKB-KW"/>
</dbReference>
<feature type="compositionally biased region" description="Low complexity" evidence="7">
    <location>
        <begin position="284"/>
        <end position="295"/>
    </location>
</feature>
<dbReference type="SMART" id="SM01264">
    <property type="entry name" value="M16C_associated"/>
    <property type="match status" value="1"/>
</dbReference>
<sequence>MTAICSICQEKLQCGRAVVLSLCGHVLCEGCIHQWATRNNLASKVDCPMCRKKHTYPRQTHKLFFEEEQNEAEIFRNEIRTVMNQVERCTGDGESVRGVIAELKKLSDGAKKLDNPSATQATTSGLDAMITHLSKKLAPLRSAEELEQSLADTLRELDRALKEHKNSVTQRKELEAKLAAQRSEMEAKTRTIDAMRQESERARRIEAQMTKMKAEQEALKKELKKAQEDREDARERILVLKRRNHNLVTTNESLKLDLNLSLSARPPSPTRQPSEPTPTKRSSRGSVISIRSQSSPDTKFVSLVSSDDEVRKPTESSSVQFISDDDDEPTLMFREIKQKIRPVKPLLFQQIPHASSSRPPRSVRKRKLAASVPNTPANGGLELRNGKLTRLVATGPKRLQPILHEESSEVSADWPRIFKLFLQVRNRFVWLAAGLVAVLAYLMLRARITQNAISARRISASARLFVTQNNPRLQGALSEHAAQSRFQFRPLATIATTTTPTTHQLPGSMTIPTGAEAFDTPTEIFNDSGCPHTLEHLVFLGSEQYPYKGVLDNLANRAFSQGTNAWTDTDHTAYTISTAGSQGFLQLLPVYVDHILYPRITDADFVTEVRSSTWFSSAEDAGVVYSEMQGRQNTAGDLMYHKLQTLFNPPGSAYRSETGGLMEALRILKVDQIRDYHKSYYVPHNLCLIVSGKLQTSELLHVLQTKVEPRILEHGQVKPSTWKRPFIETPSAQKPALKGNTKATVDFPEQDESAGEVQLTHTSGYGTAWPLSDGLTRFAADKRICGKRQPPLVRCSTCHSLCALTSLHYSTSIYCDNNERATFTSSNIYFSSVPTEQLDALHEKVIAKLKQVVAEGIDMDRIRLVIKRDKLKLKSMLESDGGDVFSNGLITDFLYGKEDGSDIAPSLAEMQRYEELEKWSAKQWEDLLTKYWIESPSVIVGARPSAKLQDKLETDEKARIEAQRKRLGPEGIAKLEEELNKAKAEHDRPIPQDMLTSFPVPDVKGISWIPVQSARNDPFSAKSAKKNELSEHLDKDPIDLPYFVQYDHVQSDFVTISAYLSTTSLPERLPPKHRYISLYLSSFFTLPVTQLDGTKISHEDLVKKLDEVTVAYDANCGISGYFADTVRISIKAEVSQYDAVVGLLRDLLYSPEYVKDRLEVNVAKILQSLPEQKRDGNTIMTAISNSLTFETSKSVSNAGGIITQMEFIPELAKKLQESPDEVVKDMKEFREHVTNPHGIRFTVGGNVLALEQPRSAWKNKFEQIKAVVVSMPTIESSYAMHTAQGVVGFDHPDYPALRLACEVLDGTESFLWKLIRGSGLAYGANMSLDAESGLLSFLLYRVGRGQGGPRTCGWDGTLWLSHGERSPELTHPQRQIELDETALDAAKSSLVFSLTRRVASPGKAALDSFVNQVLKKVPQDHGRELLDRIQAVDLEGVRRALKTQVLPLFDPATSIAVVASSASKSSDIAEGLKSSGFDVELPSPEGVTHRNSRVSSLWNFTLFQLFLPPTSRLFTMPAYVQRPAPAFSTTAVEDGMFKEISLKDYLGKWVVLFFWPMDFTGSLQVCLSYRDSCVQPRSSQVPRTGCPAYWSVSSQAPGTHLAHPRIGVSTDSEYAHLAWANTPAKAGGIGPDMKILLASDKSHKISRDYGVLIEDEGIALRGLFIIDPKGILRQITINDLPVGRSVDETIRLVEHGEVCPANWNKGDITIKPDPTNSLEYFAAANPQDVPMTNGTAKKRVAEADDGASKKAKAN</sequence>
<dbReference type="InterPro" id="IPR011249">
    <property type="entry name" value="Metalloenz_LuxS/M16"/>
</dbReference>
<keyword evidence="11" id="KW-1185">Reference proteome</keyword>
<evidence type="ECO:0000313" key="11">
    <source>
        <dbReference type="Proteomes" id="UP000011668"/>
    </source>
</evidence>
<dbReference type="Pfam" id="PF00675">
    <property type="entry name" value="Peptidase_M16"/>
    <property type="match status" value="1"/>
</dbReference>